<dbReference type="InParanoid" id="A0A1X7VFP7"/>
<evidence type="ECO:0000313" key="2">
    <source>
        <dbReference type="EnsemblMetazoa" id="Aqu2.1.38866_001"/>
    </source>
</evidence>
<dbReference type="EnsemblMetazoa" id="Aqu2.1.38866_001">
    <property type="protein sequence ID" value="Aqu2.1.38866_001"/>
    <property type="gene ID" value="Aqu2.1.38866"/>
</dbReference>
<protein>
    <recommendedName>
        <fullName evidence="1">Integrase core domain-containing protein</fullName>
    </recommendedName>
</protein>
<proteinExistence type="predicted"/>
<dbReference type="AlphaFoldDB" id="A0A1X7VFP7"/>
<reference evidence="2" key="1">
    <citation type="submission" date="2017-05" db="UniProtKB">
        <authorList>
            <consortium name="EnsemblMetazoa"/>
        </authorList>
    </citation>
    <scope>IDENTIFICATION</scope>
</reference>
<dbReference type="InterPro" id="IPR058913">
    <property type="entry name" value="Integrase_dom_put"/>
</dbReference>
<dbReference type="OrthoDB" id="5984603at2759"/>
<dbReference type="STRING" id="400682.A0A1X7VFP7"/>
<name>A0A1X7VFP7_AMPQE</name>
<sequence length="274" mass="32145">MEIRFPTVAQKYNLLTDTVHLPCNSSGNARQRLQRHPLTSEMGLSQLLTLKMASTNVSTGGSKKINELIRTYFDSGRSYKLIQKQLDEVYDTVKAVIGREIHSLSQLLGYRAMWRHISRKYNIHVKRYSRKLLWFKLTPTNHDPKVISRFYLKAVEEFGGVPKFIRSDYGTENCTLASIHIAFHMSGLRESSYIYGPSKRNVRIEGWWSQFWRFKTTWLINLFKDLKESNYFDGSQSTRVSDFLHSVHNISIWIYAMEKESKAIPRFYSHIFEI</sequence>
<feature type="domain" description="Integrase core" evidence="1">
    <location>
        <begin position="125"/>
        <end position="248"/>
    </location>
</feature>
<dbReference type="PANTHER" id="PTHR46177:SF1">
    <property type="entry name" value="INTEGRASE CATALYTIC DOMAIN-CONTAINING PROTEIN"/>
    <property type="match status" value="1"/>
</dbReference>
<dbReference type="PANTHER" id="PTHR46177">
    <property type="entry name" value="INTEGRASE CATALYTIC DOMAIN-CONTAINING PROTEIN"/>
    <property type="match status" value="1"/>
</dbReference>
<dbReference type="Pfam" id="PF24764">
    <property type="entry name" value="rva_4"/>
    <property type="match status" value="1"/>
</dbReference>
<evidence type="ECO:0000259" key="1">
    <source>
        <dbReference type="Pfam" id="PF24764"/>
    </source>
</evidence>
<organism evidence="2">
    <name type="scientific">Amphimedon queenslandica</name>
    <name type="common">Sponge</name>
    <dbReference type="NCBI Taxonomy" id="400682"/>
    <lineage>
        <taxon>Eukaryota</taxon>
        <taxon>Metazoa</taxon>
        <taxon>Porifera</taxon>
        <taxon>Demospongiae</taxon>
        <taxon>Heteroscleromorpha</taxon>
        <taxon>Haplosclerida</taxon>
        <taxon>Niphatidae</taxon>
        <taxon>Amphimedon</taxon>
    </lineage>
</organism>
<dbReference type="eggNOG" id="ENOG502QURF">
    <property type="taxonomic scope" value="Eukaryota"/>
</dbReference>
<accession>A0A1X7VFP7</accession>